<sequence length="203" mass="23429">MNHETNRQIYRRWAPFYDWIMQNRWFGSARQSIVKRARLQPNEHLLLVGVGTGLDFAYIPEGVRVTGIDLSSEMLEQARKKVHHSTIRLQQMNAEALTFPDETFDAVFFNLVLSVTENPRQALTEGIRVLKGSGRILIFDKFRPSNKSLSRFSQMLNKITRKLGTDVNRSFETIARDLPIHVVGNEPSLFGGRYRIIELRKGI</sequence>
<evidence type="ECO:0000313" key="2">
    <source>
        <dbReference type="EMBL" id="MBN2910059.1"/>
    </source>
</evidence>
<keyword evidence="2" id="KW-0489">Methyltransferase</keyword>
<accession>A0ABS2WKK6</accession>
<protein>
    <submittedName>
        <fullName evidence="2">Methyltransferase domain-containing protein</fullName>
    </submittedName>
</protein>
<dbReference type="CDD" id="cd02440">
    <property type="entry name" value="AdoMet_MTases"/>
    <property type="match status" value="1"/>
</dbReference>
<dbReference type="EMBL" id="JAFHAP010000009">
    <property type="protein sequence ID" value="MBN2910059.1"/>
    <property type="molecule type" value="Genomic_DNA"/>
</dbReference>
<reference evidence="2" key="1">
    <citation type="journal article" date="2024" name="Int. J. Syst. Evol. Microbiol.">
        <title>Polycladomyces zharkentensis sp. nov., a novel thermophilic cellulose- and starch-degrading member of the Bacillota from a geothermal aquifer in Kazakhstan.</title>
        <authorList>
            <person name="Mashzhan A."/>
            <person name="Kistaubayeva A."/>
            <person name="Javier-Lopez R."/>
            <person name="Bissenova U."/>
            <person name="Bissenbay A."/>
            <person name="Birkeland N.K."/>
        </authorList>
    </citation>
    <scope>NUCLEOTIDE SEQUENCE</scope>
    <source>
        <strain evidence="2">ZKZ2T</strain>
    </source>
</reference>
<name>A0ABS2WKK6_9BACL</name>
<feature type="domain" description="Methyltransferase type 11" evidence="1">
    <location>
        <begin position="47"/>
        <end position="138"/>
    </location>
</feature>
<gene>
    <name evidence="2" type="ORF">JQC72_11150</name>
</gene>
<dbReference type="GO" id="GO:0032259">
    <property type="term" value="P:methylation"/>
    <property type="evidence" value="ECO:0007669"/>
    <property type="project" value="UniProtKB-KW"/>
</dbReference>
<dbReference type="GO" id="GO:0008168">
    <property type="term" value="F:methyltransferase activity"/>
    <property type="evidence" value="ECO:0007669"/>
    <property type="project" value="UniProtKB-KW"/>
</dbReference>
<evidence type="ECO:0000259" key="1">
    <source>
        <dbReference type="Pfam" id="PF08241"/>
    </source>
</evidence>
<dbReference type="Proteomes" id="UP001177120">
    <property type="component" value="Unassembled WGS sequence"/>
</dbReference>
<dbReference type="SUPFAM" id="SSF53335">
    <property type="entry name" value="S-adenosyl-L-methionine-dependent methyltransferases"/>
    <property type="match status" value="1"/>
</dbReference>
<comment type="caution">
    <text evidence="2">The sequence shown here is derived from an EMBL/GenBank/DDBJ whole genome shotgun (WGS) entry which is preliminary data.</text>
</comment>
<dbReference type="Pfam" id="PF08241">
    <property type="entry name" value="Methyltransf_11"/>
    <property type="match status" value="1"/>
</dbReference>
<dbReference type="RefSeq" id="WP_205495646.1">
    <property type="nucleotide sequence ID" value="NZ_JAFHAP010000009.1"/>
</dbReference>
<dbReference type="InterPro" id="IPR013216">
    <property type="entry name" value="Methyltransf_11"/>
</dbReference>
<proteinExistence type="predicted"/>
<organism evidence="2 3">
    <name type="scientific">Polycladomyces zharkentensis</name>
    <dbReference type="NCBI Taxonomy" id="2807616"/>
    <lineage>
        <taxon>Bacteria</taxon>
        <taxon>Bacillati</taxon>
        <taxon>Bacillota</taxon>
        <taxon>Bacilli</taxon>
        <taxon>Bacillales</taxon>
        <taxon>Thermoactinomycetaceae</taxon>
        <taxon>Polycladomyces</taxon>
    </lineage>
</organism>
<dbReference type="PANTHER" id="PTHR42912">
    <property type="entry name" value="METHYLTRANSFERASE"/>
    <property type="match status" value="1"/>
</dbReference>
<keyword evidence="2" id="KW-0808">Transferase</keyword>
<dbReference type="InterPro" id="IPR029063">
    <property type="entry name" value="SAM-dependent_MTases_sf"/>
</dbReference>
<dbReference type="Gene3D" id="3.40.50.150">
    <property type="entry name" value="Vaccinia Virus protein VP39"/>
    <property type="match status" value="1"/>
</dbReference>
<keyword evidence="3" id="KW-1185">Reference proteome</keyword>
<dbReference type="InterPro" id="IPR050508">
    <property type="entry name" value="Methyltransf_Superfamily"/>
</dbReference>
<evidence type="ECO:0000313" key="3">
    <source>
        <dbReference type="Proteomes" id="UP001177120"/>
    </source>
</evidence>